<dbReference type="EMBL" id="BMAT01001549">
    <property type="protein sequence ID" value="GFR88012.1"/>
    <property type="molecule type" value="Genomic_DNA"/>
</dbReference>
<dbReference type="Proteomes" id="UP000762676">
    <property type="component" value="Unassembled WGS sequence"/>
</dbReference>
<reference evidence="2 3" key="1">
    <citation type="journal article" date="2021" name="Elife">
        <title>Chloroplast acquisition without the gene transfer in kleptoplastic sea slugs, Plakobranchus ocellatus.</title>
        <authorList>
            <person name="Maeda T."/>
            <person name="Takahashi S."/>
            <person name="Yoshida T."/>
            <person name="Shimamura S."/>
            <person name="Takaki Y."/>
            <person name="Nagai Y."/>
            <person name="Toyoda A."/>
            <person name="Suzuki Y."/>
            <person name="Arimoto A."/>
            <person name="Ishii H."/>
            <person name="Satoh N."/>
            <person name="Nishiyama T."/>
            <person name="Hasebe M."/>
            <person name="Maruyama T."/>
            <person name="Minagawa J."/>
            <person name="Obokata J."/>
            <person name="Shigenobu S."/>
        </authorList>
    </citation>
    <scope>NUCLEOTIDE SEQUENCE [LARGE SCALE GENOMIC DNA]</scope>
</reference>
<dbReference type="PANTHER" id="PTHR11731">
    <property type="entry name" value="PROTEASE FAMILY S9B,C DIPEPTIDYL-PEPTIDASE IV-RELATED"/>
    <property type="match status" value="1"/>
</dbReference>
<sequence length="124" mass="14209">MLGMFSQGSQVSDVQVADYSMRMALFKACPWAEYLTRAGWTSDGKYVYAMVLDRLQQRQAVMLIPPSSFYDYEGKGSCSPHMQCIYEETTDLWINGVLPSQVWVDERRGLVFFMAMKDSPLESH</sequence>
<protein>
    <submittedName>
        <fullName evidence="2">Dipeptidyl peptidase 9</fullName>
    </submittedName>
</protein>
<dbReference type="Gene3D" id="2.140.10.30">
    <property type="entry name" value="Dipeptidylpeptidase IV, N-terminal domain"/>
    <property type="match status" value="1"/>
</dbReference>
<dbReference type="InterPro" id="IPR050278">
    <property type="entry name" value="Serine_Prot_S9B/DPPIV"/>
</dbReference>
<dbReference type="AlphaFoldDB" id="A0AAV4GQJ3"/>
<name>A0AAV4GQJ3_9GAST</name>
<keyword evidence="3" id="KW-1185">Reference proteome</keyword>
<proteinExistence type="predicted"/>
<feature type="domain" description="Dipeptidylpeptidase IV N-terminal" evidence="1">
    <location>
        <begin position="28"/>
        <end position="95"/>
    </location>
</feature>
<organism evidence="2 3">
    <name type="scientific">Elysia marginata</name>
    <dbReference type="NCBI Taxonomy" id="1093978"/>
    <lineage>
        <taxon>Eukaryota</taxon>
        <taxon>Metazoa</taxon>
        <taxon>Spiralia</taxon>
        <taxon>Lophotrochozoa</taxon>
        <taxon>Mollusca</taxon>
        <taxon>Gastropoda</taxon>
        <taxon>Heterobranchia</taxon>
        <taxon>Euthyneura</taxon>
        <taxon>Panpulmonata</taxon>
        <taxon>Sacoglossa</taxon>
        <taxon>Placobranchoidea</taxon>
        <taxon>Plakobranchidae</taxon>
        <taxon>Elysia</taxon>
    </lineage>
</organism>
<dbReference type="GO" id="GO:0006508">
    <property type="term" value="P:proteolysis"/>
    <property type="evidence" value="ECO:0007669"/>
    <property type="project" value="InterPro"/>
</dbReference>
<dbReference type="Pfam" id="PF00930">
    <property type="entry name" value="DPPIV_N"/>
    <property type="match status" value="1"/>
</dbReference>
<accession>A0AAV4GQJ3</accession>
<evidence type="ECO:0000313" key="2">
    <source>
        <dbReference type="EMBL" id="GFR88012.1"/>
    </source>
</evidence>
<evidence type="ECO:0000259" key="1">
    <source>
        <dbReference type="Pfam" id="PF00930"/>
    </source>
</evidence>
<dbReference type="InterPro" id="IPR002469">
    <property type="entry name" value="Peptidase_S9B_N"/>
</dbReference>
<gene>
    <name evidence="2" type="ORF">ElyMa_000760000</name>
</gene>
<evidence type="ECO:0000313" key="3">
    <source>
        <dbReference type="Proteomes" id="UP000762676"/>
    </source>
</evidence>
<dbReference type="PANTHER" id="PTHR11731:SF193">
    <property type="entry name" value="DIPEPTIDYL PEPTIDASE 9"/>
    <property type="match status" value="1"/>
</dbReference>
<feature type="non-terminal residue" evidence="2">
    <location>
        <position position="124"/>
    </location>
</feature>
<dbReference type="GO" id="GO:0008239">
    <property type="term" value="F:dipeptidyl-peptidase activity"/>
    <property type="evidence" value="ECO:0007669"/>
    <property type="project" value="TreeGrafter"/>
</dbReference>
<comment type="caution">
    <text evidence="2">The sequence shown here is derived from an EMBL/GenBank/DDBJ whole genome shotgun (WGS) entry which is preliminary data.</text>
</comment>